<dbReference type="EMBL" id="BQKB01000018">
    <property type="protein sequence ID" value="GJM52740.1"/>
    <property type="molecule type" value="Genomic_DNA"/>
</dbReference>
<evidence type="ECO:0000313" key="6">
    <source>
        <dbReference type="EMBL" id="GJM49675.1"/>
    </source>
</evidence>
<dbReference type="GO" id="GO:0005886">
    <property type="term" value="C:plasma membrane"/>
    <property type="evidence" value="ECO:0007669"/>
    <property type="project" value="InterPro"/>
</dbReference>
<feature type="domain" description="Translocation and assembly module TamB C-terminal" evidence="5">
    <location>
        <begin position="992"/>
        <end position="1413"/>
    </location>
</feature>
<evidence type="ECO:0000313" key="9">
    <source>
        <dbReference type="Proteomes" id="UP001208692"/>
    </source>
</evidence>
<proteinExistence type="predicted"/>
<keyword evidence="2" id="KW-0812">Transmembrane</keyword>
<keyword evidence="4" id="KW-0472">Membrane</keyword>
<evidence type="ECO:0000256" key="3">
    <source>
        <dbReference type="ARBA" id="ARBA00022989"/>
    </source>
</evidence>
<protein>
    <submittedName>
        <fullName evidence="6">DUF490 domain-containing protein</fullName>
    </submittedName>
</protein>
<comment type="subcellular location">
    <subcellularLocation>
        <location evidence="1">Membrane</location>
        <topology evidence="1">Single-pass membrane protein</topology>
    </subcellularLocation>
</comment>
<evidence type="ECO:0000313" key="8">
    <source>
        <dbReference type="Proteomes" id="UP001207736"/>
    </source>
</evidence>
<dbReference type="EMBL" id="BQKA01000012">
    <property type="protein sequence ID" value="GJM49675.1"/>
    <property type="molecule type" value="Genomic_DNA"/>
</dbReference>
<evidence type="ECO:0000256" key="1">
    <source>
        <dbReference type="ARBA" id="ARBA00004167"/>
    </source>
</evidence>
<evidence type="ECO:0000259" key="5">
    <source>
        <dbReference type="Pfam" id="PF04357"/>
    </source>
</evidence>
<reference evidence="6 9" key="1">
    <citation type="submission" date="2021-11" db="EMBL/GenBank/DDBJ databases">
        <title>Draft genome sequence of Capnocytophaga sp. strain KC07075 isolated from cat oral cavity.</title>
        <authorList>
            <person name="Suzuki M."/>
            <person name="Imaoka K."/>
            <person name="Kimura M."/>
            <person name="Morikawa S."/>
            <person name="Maeda K."/>
        </authorList>
    </citation>
    <scope>NUCLEOTIDE SEQUENCE</scope>
    <source>
        <strain evidence="6">KC07075</strain>
        <strain evidence="7 9">KC07079</strain>
    </source>
</reference>
<comment type="caution">
    <text evidence="6">The sequence shown here is derived from an EMBL/GenBank/DDBJ whole genome shotgun (WGS) entry which is preliminary data.</text>
</comment>
<accession>A0AAV5AWF6</accession>
<dbReference type="Proteomes" id="UP001207736">
    <property type="component" value="Unassembled WGS sequence"/>
</dbReference>
<evidence type="ECO:0000256" key="2">
    <source>
        <dbReference type="ARBA" id="ARBA00022692"/>
    </source>
</evidence>
<name>A0AAV5AWF6_9FLAO</name>
<keyword evidence="3" id="KW-1133">Transmembrane helix</keyword>
<evidence type="ECO:0000256" key="4">
    <source>
        <dbReference type="ARBA" id="ARBA00023136"/>
    </source>
</evidence>
<dbReference type="InterPro" id="IPR007452">
    <property type="entry name" value="TamB_C"/>
</dbReference>
<sequence length="1435" mass="161217">MLLLPPVQSGIASFVTKKLNESYGIDIRIGKTSISVLGMISLKEVLINDFKNDTLISAGTLRTSITNFNKLIKGNLYFGNIYGEDLHFHLNTYKGDTLSNLDVFINSFDDGTPPSQEPFIMKAKGIYLKNSYFHILDYNNENPSQLVVDSLFTEISDFSIKDSDIGLKLHSGSFVLDKHLKITDLKTDFSYTNSFISIDNTTLITPFSHIRADVKFASANGSYNNFLNDVKVHARIYNSKVRTEDIIPLYNGFSNKKLIELEGEVQGTLNNFSINNLSAWYQNTELLGNFTLANLFEENKPIHIKGDITHLVSIYSDLVGLMPVQLGENLPEQVRHFGFFETSGTIDYSTTDLELDMAFSSQLGDFTIEGILNDLDNLEKTSYKGYLTTHQLDLGKIIEQNNLGKITSNIQFVGKGLNFDKIDKIFVDGKIQQIVFNDYNYTNIDVKGDFVKQYFKGEVKINDVNLKMSVDGLAQLDKKQNIYDFIADIEHADLKALGFIKNDSIAKLKGLVILDVKGKTLDDITGKVGIHNTIFEKNATRYTFQDFDVNISLDEKKVRTILIDSPDVITGKVVGNFAFGELDKIFRNSIGSIYANYKPFKVSKGQYLSFDFKIYNKIIEIFLPEVTLGKNTFIRGNIVADSGDFKLNFKSPSIDLYGNKLEKINLLIDNKNPLYNTFFEIDKFKNSIYDISDFNLINATIKDTLFFRTEFKGGNKKEDNYTLNFYHTLDQNQSSVVGLKKSIVHFKGKDWIVNKEGKNNRVVFDKKLDSIHIENFQLQQAEQIISIGGKMGKNSYKDIHLVFNKVELFDITPSIEGLNFSGALNGHLSLIQQRNKYFPSSDLVISNFTINDYLMGDLEMGIDGNEDLSAFKVNTQFINGQGEGFRTIGDIQIRDNGTYLSLDTSLKRLNLAPFGALADGILNNVRGYMTGSAHISGMVTNPKIEGEFSLEKAGMGVPYLNIDMDFDPDASISLKGNDFIFNEIKVIDVVYKTQAVLSGKIYHKKFVDWFLDLHLNTKNNRFLVLNTQAEHNELFYGTGFIKGKVDLTGNVKDIRLKVQASTADGTKFKIPLSNTHTVGDDSFIDFVEKKKNDIEQTSQMKTFQGFEMDFDLDILPNTEVEIIIDPKTGSNLIGKGAGTLLFEINTDGKFNMWGDFLTISGEYNFKYEGIIDKKFRVLPGGSITWNGDPLNAELSNLKAVYSLYANPSTLLESNQYNRKIQTQVEVSLEGSLAQPQTIFDINFPDSNSSLVSELNYRLKDTDKKQLQAFALLLQGNFLSDTSAGDKIVSYNMLETAAGIFNQLLSGDDDKLNLGLSYETGTVNAEQAYNTGDRLGITLSTQINERVLLNGKVGIPVGGVTQTAIAGDFEIQFLLNKDGTLSAKIFNRENDVQQYFLDKIGYTQGVGLTYRVDFNTFKQLIRGIFKRNQDKNNKNP</sequence>
<evidence type="ECO:0000313" key="7">
    <source>
        <dbReference type="EMBL" id="GJM52740.1"/>
    </source>
</evidence>
<gene>
    <name evidence="6" type="ORF">RCZ15_06500</name>
    <name evidence="7" type="ORF">RCZ16_10570</name>
</gene>
<dbReference type="Pfam" id="PF04357">
    <property type="entry name" value="TamB"/>
    <property type="match status" value="1"/>
</dbReference>
<keyword evidence="9" id="KW-1185">Reference proteome</keyword>
<organism evidence="6 8">
    <name type="scientific">Capnocytophaga catalasegens</name>
    <dbReference type="NCBI Taxonomy" id="1004260"/>
    <lineage>
        <taxon>Bacteria</taxon>
        <taxon>Pseudomonadati</taxon>
        <taxon>Bacteroidota</taxon>
        <taxon>Flavobacteriia</taxon>
        <taxon>Flavobacteriales</taxon>
        <taxon>Flavobacteriaceae</taxon>
        <taxon>Capnocytophaga</taxon>
    </lineage>
</organism>
<dbReference type="Proteomes" id="UP001208692">
    <property type="component" value="Unassembled WGS sequence"/>
</dbReference>
<dbReference type="GO" id="GO:0009306">
    <property type="term" value="P:protein secretion"/>
    <property type="evidence" value="ECO:0007669"/>
    <property type="project" value="InterPro"/>
</dbReference>